<dbReference type="AlphaFoldDB" id="A0A090DWH4"/>
<evidence type="ECO:0000313" key="1">
    <source>
        <dbReference type="EMBL" id="CDX21346.1"/>
    </source>
</evidence>
<proteinExistence type="predicted"/>
<reference evidence="2" key="1">
    <citation type="submission" date="2014-08" db="EMBL/GenBank/DDBJ databases">
        <authorList>
            <person name="Moulin L."/>
        </authorList>
    </citation>
    <scope>NUCLEOTIDE SEQUENCE [LARGE SCALE GENOMIC DNA]</scope>
</reference>
<protein>
    <submittedName>
        <fullName evidence="1">Uncharacterized protein</fullName>
    </submittedName>
</protein>
<gene>
    <name evidence="1" type="ORF">MPL3356_350068</name>
</gene>
<organism evidence="1 2">
    <name type="scientific">Mesorhizobium plurifarium</name>
    <dbReference type="NCBI Taxonomy" id="69974"/>
    <lineage>
        <taxon>Bacteria</taxon>
        <taxon>Pseudomonadati</taxon>
        <taxon>Pseudomonadota</taxon>
        <taxon>Alphaproteobacteria</taxon>
        <taxon>Hyphomicrobiales</taxon>
        <taxon>Phyllobacteriaceae</taxon>
        <taxon>Mesorhizobium</taxon>
    </lineage>
</organism>
<keyword evidence="2" id="KW-1185">Reference proteome</keyword>
<evidence type="ECO:0000313" key="2">
    <source>
        <dbReference type="Proteomes" id="UP000045285"/>
    </source>
</evidence>
<name>A0A090DWH4_MESPL</name>
<dbReference type="Proteomes" id="UP000045285">
    <property type="component" value="Unassembled WGS sequence"/>
</dbReference>
<accession>A0A090DWH4</accession>
<sequence length="105" mass="11734">MTELRYSGPIRFHSLATTFLTKLSKFIGEHWHNRSIERFLINTTHTANGIVIAVGPTATISTGIIANAMLKSRFCLQNSNSSQSFARSFSRVLGGRCEKRSSMLR</sequence>
<dbReference type="EMBL" id="CCMZ01000029">
    <property type="protein sequence ID" value="CDX21346.1"/>
    <property type="molecule type" value="Genomic_DNA"/>
</dbReference>